<sequence length="129" mass="14846">MKQHRWIELFSDCDYKIRYHPGKANVAADALSRKETVKPKRVRAMNMTLQSSIRDRILTAQKEVVDEFAGLQKGLDEMIKQRSDGTLYYLGSNMGIGGWQPEIPKWKWEGIAMDFMTKLPRTSSGHDTI</sequence>
<gene>
    <name evidence="1" type="ORF">Tco_1110909</name>
</gene>
<reference evidence="1" key="1">
    <citation type="journal article" date="2022" name="Int. J. Mol. Sci.">
        <title>Draft Genome of Tanacetum Coccineum: Genomic Comparison of Closely Related Tanacetum-Family Plants.</title>
        <authorList>
            <person name="Yamashiro T."/>
            <person name="Shiraishi A."/>
            <person name="Nakayama K."/>
            <person name="Satake H."/>
        </authorList>
    </citation>
    <scope>NUCLEOTIDE SEQUENCE</scope>
</reference>
<organism evidence="1 2">
    <name type="scientific">Tanacetum coccineum</name>
    <dbReference type="NCBI Taxonomy" id="301880"/>
    <lineage>
        <taxon>Eukaryota</taxon>
        <taxon>Viridiplantae</taxon>
        <taxon>Streptophyta</taxon>
        <taxon>Embryophyta</taxon>
        <taxon>Tracheophyta</taxon>
        <taxon>Spermatophyta</taxon>
        <taxon>Magnoliopsida</taxon>
        <taxon>eudicotyledons</taxon>
        <taxon>Gunneridae</taxon>
        <taxon>Pentapetalae</taxon>
        <taxon>asterids</taxon>
        <taxon>campanulids</taxon>
        <taxon>Asterales</taxon>
        <taxon>Asteraceae</taxon>
        <taxon>Asteroideae</taxon>
        <taxon>Anthemideae</taxon>
        <taxon>Anthemidinae</taxon>
        <taxon>Tanacetum</taxon>
    </lineage>
</organism>
<reference evidence="1" key="2">
    <citation type="submission" date="2022-01" db="EMBL/GenBank/DDBJ databases">
        <authorList>
            <person name="Yamashiro T."/>
            <person name="Shiraishi A."/>
            <person name="Satake H."/>
            <person name="Nakayama K."/>
        </authorList>
    </citation>
    <scope>NUCLEOTIDE SEQUENCE</scope>
</reference>
<proteinExistence type="predicted"/>
<name>A0ABQ5IKM1_9ASTR</name>
<accession>A0ABQ5IKM1</accession>
<dbReference type="Proteomes" id="UP001151760">
    <property type="component" value="Unassembled WGS sequence"/>
</dbReference>
<protein>
    <recommendedName>
        <fullName evidence="3">Reverse transcriptase domain-containing protein</fullName>
    </recommendedName>
</protein>
<evidence type="ECO:0000313" key="1">
    <source>
        <dbReference type="EMBL" id="GJU00571.1"/>
    </source>
</evidence>
<dbReference type="EMBL" id="BQNB010020877">
    <property type="protein sequence ID" value="GJU00571.1"/>
    <property type="molecule type" value="Genomic_DNA"/>
</dbReference>
<evidence type="ECO:0000313" key="2">
    <source>
        <dbReference type="Proteomes" id="UP001151760"/>
    </source>
</evidence>
<evidence type="ECO:0008006" key="3">
    <source>
        <dbReference type="Google" id="ProtNLM"/>
    </source>
</evidence>
<keyword evidence="2" id="KW-1185">Reference proteome</keyword>
<comment type="caution">
    <text evidence="1">The sequence shown here is derived from an EMBL/GenBank/DDBJ whole genome shotgun (WGS) entry which is preliminary data.</text>
</comment>